<evidence type="ECO:0000313" key="1">
    <source>
        <dbReference type="EMBL" id="KAI5654161.1"/>
    </source>
</evidence>
<evidence type="ECO:0000313" key="2">
    <source>
        <dbReference type="Proteomes" id="UP001060085"/>
    </source>
</evidence>
<sequence length="213" mass="24271">MGTEVLRPQDCLGERFRVCPPAFHRRKSSFTYGNGFGYVRTNNSGYRKPLNNRPDQRLDTKRKPTQQQQPDQQQLPSPRRISSSEELQNHLNKSANHQLNLNEMGRVAVLRRGQSLESFETTIKKENNSNKTRGAGGIMKKKLNIDGGFSHGYGYSYDDSLYAGSAFSVSPSPESLPLPSFFNNNSDNNSSYNKRCEYEDSATRDLRRLLRLE</sequence>
<name>A0ACC0A075_CATRO</name>
<comment type="caution">
    <text evidence="1">The sequence shown here is derived from an EMBL/GenBank/DDBJ whole genome shotgun (WGS) entry which is preliminary data.</text>
</comment>
<proteinExistence type="predicted"/>
<dbReference type="EMBL" id="CM044707">
    <property type="protein sequence ID" value="KAI5654161.1"/>
    <property type="molecule type" value="Genomic_DNA"/>
</dbReference>
<organism evidence="1 2">
    <name type="scientific">Catharanthus roseus</name>
    <name type="common">Madagascar periwinkle</name>
    <name type="synonym">Vinca rosea</name>
    <dbReference type="NCBI Taxonomy" id="4058"/>
    <lineage>
        <taxon>Eukaryota</taxon>
        <taxon>Viridiplantae</taxon>
        <taxon>Streptophyta</taxon>
        <taxon>Embryophyta</taxon>
        <taxon>Tracheophyta</taxon>
        <taxon>Spermatophyta</taxon>
        <taxon>Magnoliopsida</taxon>
        <taxon>eudicotyledons</taxon>
        <taxon>Gunneridae</taxon>
        <taxon>Pentapetalae</taxon>
        <taxon>asterids</taxon>
        <taxon>lamiids</taxon>
        <taxon>Gentianales</taxon>
        <taxon>Apocynaceae</taxon>
        <taxon>Rauvolfioideae</taxon>
        <taxon>Vinceae</taxon>
        <taxon>Catharanthinae</taxon>
        <taxon>Catharanthus</taxon>
    </lineage>
</organism>
<protein>
    <submittedName>
        <fullName evidence="1">Uncharacterized protein</fullName>
    </submittedName>
</protein>
<accession>A0ACC0A075</accession>
<keyword evidence="2" id="KW-1185">Reference proteome</keyword>
<gene>
    <name evidence="1" type="ORF">M9H77_31348</name>
</gene>
<dbReference type="Proteomes" id="UP001060085">
    <property type="component" value="Linkage Group LG07"/>
</dbReference>
<reference evidence="2" key="1">
    <citation type="journal article" date="2023" name="Nat. Plants">
        <title>Single-cell RNA sequencing provides a high-resolution roadmap for understanding the multicellular compartmentation of specialized metabolism.</title>
        <authorList>
            <person name="Sun S."/>
            <person name="Shen X."/>
            <person name="Li Y."/>
            <person name="Li Y."/>
            <person name="Wang S."/>
            <person name="Li R."/>
            <person name="Zhang H."/>
            <person name="Shen G."/>
            <person name="Guo B."/>
            <person name="Wei J."/>
            <person name="Xu J."/>
            <person name="St-Pierre B."/>
            <person name="Chen S."/>
            <person name="Sun C."/>
        </authorList>
    </citation>
    <scope>NUCLEOTIDE SEQUENCE [LARGE SCALE GENOMIC DNA]</scope>
</reference>